<evidence type="ECO:0000313" key="6">
    <source>
        <dbReference type="EMBL" id="SFO03423.1"/>
    </source>
</evidence>
<keyword evidence="4" id="KW-0106">Calcium</keyword>
<evidence type="ECO:0000256" key="2">
    <source>
        <dbReference type="ARBA" id="ARBA00022723"/>
    </source>
</evidence>
<accession>A0A1I5DW12</accession>
<dbReference type="PROSITE" id="PS51257">
    <property type="entry name" value="PROKAR_LIPOPROTEIN"/>
    <property type="match status" value="1"/>
</dbReference>
<dbReference type="CDD" id="cd16025">
    <property type="entry name" value="PAS_like"/>
    <property type="match status" value="1"/>
</dbReference>
<sequence>MRATLYLFLFFLIFSCSRKEEAPQKKSPNILLIVADDLGYADLGSFGGNIETPNLDQLSAEGIRFSRFHTAPFCAVTRAMLLTGNYSHVAGMGSQDLVSDVPGYEGKLSDRVIPIPALLQEAGYHTYIAGKWHLGLTEEANPANKGFENSFVTLEGGANHYSSRGIFPETPESIYTENGVETNWPEGAYSTDLYTDKLLEYISSNLDDQQPFFAFAAYTSPHWPLQVDEKYWKKYQGKFDAGYEQLRADRLESLKEAGMIPSNSQLPPLHPAIKPWNSLSAQEQKKEARKMELYAGMVDNLDENIGRLFSFLKEKGAYENTLIIFMTDNGAAGEDFFYSEYFGPFLKGLYTDEYSQMGKENSFISYGPQWAEAGSSPFYLYKGFTSEGGMVAPLIISGSAVDVKGKIHDSFLSVMDIAPTIYDLAGITYPDQFQEKAVQKPVGESILPILKNEKSEAHDSTYVFALEHRGYAMLRKGKWKLLNLKTPFERENFGLYDLENDLIEQNDLKNTFPEKYQELLKDWDTWSKKVGVQTPTPQPKK</sequence>
<comment type="similarity">
    <text evidence="1">Belongs to the sulfatase family.</text>
</comment>
<dbReference type="PANTHER" id="PTHR42693">
    <property type="entry name" value="ARYLSULFATASE FAMILY MEMBER"/>
    <property type="match status" value="1"/>
</dbReference>
<dbReference type="GO" id="GO:0004065">
    <property type="term" value="F:arylsulfatase activity"/>
    <property type="evidence" value="ECO:0007669"/>
    <property type="project" value="TreeGrafter"/>
</dbReference>
<keyword evidence="2" id="KW-0479">Metal-binding</keyword>
<dbReference type="EMBL" id="FOVW01000003">
    <property type="protein sequence ID" value="SFO03423.1"/>
    <property type="molecule type" value="Genomic_DNA"/>
</dbReference>
<organism evidence="6 7">
    <name type="scientific">Algoriphagus ornithinivorans</name>
    <dbReference type="NCBI Taxonomy" id="226506"/>
    <lineage>
        <taxon>Bacteria</taxon>
        <taxon>Pseudomonadati</taxon>
        <taxon>Bacteroidota</taxon>
        <taxon>Cytophagia</taxon>
        <taxon>Cytophagales</taxon>
        <taxon>Cyclobacteriaceae</taxon>
        <taxon>Algoriphagus</taxon>
    </lineage>
</organism>
<dbReference type="RefSeq" id="WP_091651434.1">
    <property type="nucleotide sequence ID" value="NZ_FOVW01000003.1"/>
</dbReference>
<dbReference type="InterPro" id="IPR024607">
    <property type="entry name" value="Sulfatase_CS"/>
</dbReference>
<dbReference type="AlphaFoldDB" id="A0A1I5DW12"/>
<keyword evidence="3" id="KW-0378">Hydrolase</keyword>
<protein>
    <submittedName>
        <fullName evidence="6">Arylsulfatase</fullName>
    </submittedName>
</protein>
<name>A0A1I5DW12_9BACT</name>
<keyword evidence="7" id="KW-1185">Reference proteome</keyword>
<proteinExistence type="inferred from homology"/>
<dbReference type="Proteomes" id="UP000199564">
    <property type="component" value="Unassembled WGS sequence"/>
</dbReference>
<dbReference type="Gene3D" id="3.30.1120.10">
    <property type="match status" value="1"/>
</dbReference>
<dbReference type="GO" id="GO:0046872">
    <property type="term" value="F:metal ion binding"/>
    <property type="evidence" value="ECO:0007669"/>
    <property type="project" value="UniProtKB-KW"/>
</dbReference>
<evidence type="ECO:0000256" key="3">
    <source>
        <dbReference type="ARBA" id="ARBA00022801"/>
    </source>
</evidence>
<dbReference type="PROSITE" id="PS00149">
    <property type="entry name" value="SULFATASE_2"/>
    <property type="match status" value="1"/>
</dbReference>
<evidence type="ECO:0000256" key="4">
    <source>
        <dbReference type="ARBA" id="ARBA00022837"/>
    </source>
</evidence>
<dbReference type="InterPro" id="IPR017850">
    <property type="entry name" value="Alkaline_phosphatase_core_sf"/>
</dbReference>
<dbReference type="STRING" id="226506.SAMN04488519_103172"/>
<evidence type="ECO:0000259" key="5">
    <source>
        <dbReference type="Pfam" id="PF00884"/>
    </source>
</evidence>
<feature type="domain" description="Sulfatase N-terminal" evidence="5">
    <location>
        <begin position="28"/>
        <end position="427"/>
    </location>
</feature>
<gene>
    <name evidence="6" type="ORF">SAMN04488519_103172</name>
</gene>
<dbReference type="PANTHER" id="PTHR42693:SF33">
    <property type="entry name" value="ARYLSULFATASE"/>
    <property type="match status" value="1"/>
</dbReference>
<dbReference type="InterPro" id="IPR050738">
    <property type="entry name" value="Sulfatase"/>
</dbReference>
<dbReference type="InterPro" id="IPR000917">
    <property type="entry name" value="Sulfatase_N"/>
</dbReference>
<dbReference type="SUPFAM" id="SSF53649">
    <property type="entry name" value="Alkaline phosphatase-like"/>
    <property type="match status" value="1"/>
</dbReference>
<evidence type="ECO:0000313" key="7">
    <source>
        <dbReference type="Proteomes" id="UP000199564"/>
    </source>
</evidence>
<reference evidence="7" key="1">
    <citation type="submission" date="2016-10" db="EMBL/GenBank/DDBJ databases">
        <authorList>
            <person name="Varghese N."/>
            <person name="Submissions S."/>
        </authorList>
    </citation>
    <scope>NUCLEOTIDE SEQUENCE [LARGE SCALE GENOMIC DNA]</scope>
    <source>
        <strain evidence="7">DSM 15282</strain>
    </source>
</reference>
<evidence type="ECO:0000256" key="1">
    <source>
        <dbReference type="ARBA" id="ARBA00008779"/>
    </source>
</evidence>
<dbReference type="Gene3D" id="3.40.720.10">
    <property type="entry name" value="Alkaline Phosphatase, subunit A"/>
    <property type="match status" value="1"/>
</dbReference>
<dbReference type="Pfam" id="PF00884">
    <property type="entry name" value="Sulfatase"/>
    <property type="match status" value="1"/>
</dbReference>